<evidence type="ECO:0000256" key="3">
    <source>
        <dbReference type="ARBA" id="ARBA00023125"/>
    </source>
</evidence>
<accession>A0AAE6M8M3</accession>
<feature type="domain" description="DUF4372" evidence="6">
    <location>
        <begin position="3"/>
        <end position="74"/>
    </location>
</feature>
<dbReference type="AlphaFoldDB" id="A0AAE6M8M3"/>
<dbReference type="Proteomes" id="UP000323594">
    <property type="component" value="Chromosome"/>
</dbReference>
<reference evidence="7 8" key="1">
    <citation type="submission" date="2019-08" db="EMBL/GenBank/DDBJ databases">
        <authorList>
            <person name="Kuhnert P."/>
        </authorList>
    </citation>
    <scope>NUCLEOTIDE SEQUENCE [LARGE SCALE GENOMIC DNA]</scope>
    <source>
        <strain evidence="7 8">B36.5</strain>
    </source>
</reference>
<evidence type="ECO:0000256" key="1">
    <source>
        <dbReference type="ARBA" id="ARBA00010075"/>
    </source>
</evidence>
<dbReference type="InterPro" id="IPR025399">
    <property type="entry name" value="DUF4372"/>
</dbReference>
<dbReference type="InterPro" id="IPR002559">
    <property type="entry name" value="Transposase_11"/>
</dbReference>
<dbReference type="InterPro" id="IPR047952">
    <property type="entry name" value="Transpos_IS4"/>
</dbReference>
<dbReference type="SUPFAM" id="SSF53098">
    <property type="entry name" value="Ribonuclease H-like"/>
    <property type="match status" value="1"/>
</dbReference>
<dbReference type="EMBL" id="CP042817">
    <property type="protein sequence ID" value="QEJ99105.1"/>
    <property type="molecule type" value="Genomic_DNA"/>
</dbReference>
<protein>
    <submittedName>
        <fullName evidence="7">IS4 family transposase</fullName>
    </submittedName>
</protein>
<dbReference type="Pfam" id="PF14294">
    <property type="entry name" value="DUF4372"/>
    <property type="match status" value="1"/>
</dbReference>
<evidence type="ECO:0000256" key="2">
    <source>
        <dbReference type="ARBA" id="ARBA00022578"/>
    </source>
</evidence>
<dbReference type="Gene3D" id="3.90.350.10">
    <property type="entry name" value="Transposase Inhibitor Protein From Tn5, Chain A, domain 1"/>
    <property type="match status" value="1"/>
</dbReference>
<dbReference type="InterPro" id="IPR012337">
    <property type="entry name" value="RNaseH-like_sf"/>
</dbReference>
<evidence type="ECO:0000313" key="7">
    <source>
        <dbReference type="EMBL" id="QEJ99105.1"/>
    </source>
</evidence>
<keyword evidence="2" id="KW-0815">Transposition</keyword>
<dbReference type="RefSeq" id="WP_148879244.1">
    <property type="nucleotide sequence ID" value="NZ_CP042813.1"/>
</dbReference>
<dbReference type="GO" id="GO:0003677">
    <property type="term" value="F:DNA binding"/>
    <property type="evidence" value="ECO:0007669"/>
    <property type="project" value="UniProtKB-KW"/>
</dbReference>
<evidence type="ECO:0000313" key="8">
    <source>
        <dbReference type="Proteomes" id="UP000323594"/>
    </source>
</evidence>
<dbReference type="PANTHER" id="PTHR33258:SF1">
    <property type="entry name" value="TRANSPOSASE INSL FOR INSERTION SEQUENCE ELEMENT IS186A-RELATED"/>
    <property type="match status" value="1"/>
</dbReference>
<evidence type="ECO:0000259" key="5">
    <source>
        <dbReference type="Pfam" id="PF01609"/>
    </source>
</evidence>
<proteinExistence type="inferred from homology"/>
<gene>
    <name evidence="7" type="ORF">FUT82_14635</name>
</gene>
<organism evidence="7 8">
    <name type="scientific">Treponema phagedenis</name>
    <dbReference type="NCBI Taxonomy" id="162"/>
    <lineage>
        <taxon>Bacteria</taxon>
        <taxon>Pseudomonadati</taxon>
        <taxon>Spirochaetota</taxon>
        <taxon>Spirochaetia</taxon>
        <taxon>Spirochaetales</taxon>
        <taxon>Treponemataceae</taxon>
        <taxon>Treponema</taxon>
    </lineage>
</organism>
<comment type="similarity">
    <text evidence="1">Belongs to the transposase 11 family.</text>
</comment>
<dbReference type="GO" id="GO:0004803">
    <property type="term" value="F:transposase activity"/>
    <property type="evidence" value="ECO:0007669"/>
    <property type="project" value="InterPro"/>
</dbReference>
<dbReference type="PANTHER" id="PTHR33258">
    <property type="entry name" value="TRANSPOSASE INSL FOR INSERTION SEQUENCE ELEMENT IS186A-RELATED"/>
    <property type="match status" value="1"/>
</dbReference>
<dbReference type="Pfam" id="PF01609">
    <property type="entry name" value="DDE_Tnp_1"/>
    <property type="match status" value="1"/>
</dbReference>
<name>A0AAE6M8M3_TREPH</name>
<dbReference type="GO" id="GO:0006313">
    <property type="term" value="P:DNA transposition"/>
    <property type="evidence" value="ECO:0007669"/>
    <property type="project" value="InterPro"/>
</dbReference>
<sequence>MYHCTTILTQLLHLTDQLGFKKISAEEQADKRYRHFSARTQLFTMVFAQLTKQNSLRSIEHAISSDNDLYHAGITAKITRTNLAHANEYRPSIIFEKFYFHVLKYYTKLVNKPVNIFGKHTKHIDATTISLNIKQYKWAKFRSTKSGIKIHTRFDYEANCADYLFITNAKEHENNTLKNMHLTKQDIAVFDRGYFNKKQFYEFTKSEISFVTRLKSNVIYTVVDRYAVSGHENDTYKIISDEKITLNVSISKKKESVVTLRKIISKDLQSKKKIVLLTNLFEIDSLEVAELYKKRWTIELFFKMIKQNLKIKKFYGHSENAVKTQIWIAVITHMLFLILQAETNYRQRSFSYFCSEISVVLFLHRSLKKWFCGDHEKPVPKLIHHPNTSELSQKPPS</sequence>
<evidence type="ECO:0000259" key="6">
    <source>
        <dbReference type="Pfam" id="PF14294"/>
    </source>
</evidence>
<dbReference type="NCBIfam" id="NF033592">
    <property type="entry name" value="transpos_IS4_1"/>
    <property type="match status" value="1"/>
</dbReference>
<feature type="domain" description="Transposase IS4-like" evidence="5">
    <location>
        <begin position="124"/>
        <end position="335"/>
    </location>
</feature>
<evidence type="ECO:0000256" key="4">
    <source>
        <dbReference type="ARBA" id="ARBA00023172"/>
    </source>
</evidence>
<keyword evidence="4" id="KW-0233">DNA recombination</keyword>
<keyword evidence="3" id="KW-0238">DNA-binding</keyword>